<name>A0A139X730_9CYAN</name>
<dbReference type="AlphaFoldDB" id="A0A139X730"/>
<dbReference type="EMBL" id="ANNX02000027">
    <property type="protein sequence ID" value="KYC40497.1"/>
    <property type="molecule type" value="Genomic_DNA"/>
</dbReference>
<dbReference type="PANTHER" id="PTHR43685:SF3">
    <property type="entry name" value="SLR2126 PROTEIN"/>
    <property type="match status" value="1"/>
</dbReference>
<dbReference type="InterPro" id="IPR029044">
    <property type="entry name" value="Nucleotide-diphossugar_trans"/>
</dbReference>
<evidence type="ECO:0000313" key="3">
    <source>
        <dbReference type="Proteomes" id="UP000076925"/>
    </source>
</evidence>
<dbReference type="CDD" id="cd00761">
    <property type="entry name" value="Glyco_tranf_GTA_type"/>
    <property type="match status" value="1"/>
</dbReference>
<comment type="caution">
    <text evidence="2">The sequence shown here is derived from an EMBL/GenBank/DDBJ whole genome shotgun (WGS) entry which is preliminary data.</text>
</comment>
<dbReference type="STRING" id="128403.WA1_25580"/>
<dbReference type="Proteomes" id="UP000076925">
    <property type="component" value="Unassembled WGS sequence"/>
</dbReference>
<dbReference type="RefSeq" id="WP_017739684.1">
    <property type="nucleotide sequence ID" value="NZ_KQ976354.1"/>
</dbReference>
<dbReference type="Pfam" id="PF00535">
    <property type="entry name" value="Glycos_transf_2"/>
    <property type="match status" value="1"/>
</dbReference>
<feature type="domain" description="Glycosyltransferase 2-like" evidence="1">
    <location>
        <begin position="13"/>
        <end position="162"/>
    </location>
</feature>
<proteinExistence type="predicted"/>
<dbReference type="SUPFAM" id="SSF53448">
    <property type="entry name" value="Nucleotide-diphospho-sugar transferases"/>
    <property type="match status" value="1"/>
</dbReference>
<gene>
    <name evidence="2" type="ORF">WA1_25580</name>
</gene>
<keyword evidence="3" id="KW-1185">Reference proteome</keyword>
<evidence type="ECO:0000313" key="2">
    <source>
        <dbReference type="EMBL" id="KYC40497.1"/>
    </source>
</evidence>
<dbReference type="GO" id="GO:0016740">
    <property type="term" value="F:transferase activity"/>
    <property type="evidence" value="ECO:0007669"/>
    <property type="project" value="UniProtKB-KW"/>
</dbReference>
<dbReference type="InterPro" id="IPR050834">
    <property type="entry name" value="Glycosyltransf_2"/>
</dbReference>
<dbReference type="InterPro" id="IPR001173">
    <property type="entry name" value="Glyco_trans_2-like"/>
</dbReference>
<sequence>MGNIVVGEVVFFSVVIPTYNRKPILEKCLRAMETQKLTNGNLETRCGTCVDGYEIVLVDDGSTDGTLEWLETHKSEFPHVRTFSQDHKGPATARNLGVEKALGDTIVFIDSDLVVTENFLQAHADALAQGKEKLGCGKPGTACAKGDAAKQPLRERIFTYGSVINTCNFDNPTSEPYKITDFSAAFFATGNVAIAKHWLEEAGLFDISFQLYGWEDLELGVRLKKLGLKLIKCPDAVGFHWHPPFNLEQIPRLIDKEIQRGRMGVLFYQKHPTWEVRMMIQMTWIHRLLWGILSLNGFLNERTMAPFLQWLIQLGKPQLALEIARIFLNWYNVKGVYEAYGQGVGSRE</sequence>
<reference evidence="2 3" key="1">
    <citation type="journal article" date="2013" name="Genome Biol. Evol.">
        <title>Genomes of Stigonematalean cyanobacteria (subsection V) and the evolution of oxygenic photosynthesis from prokaryotes to plastids.</title>
        <authorList>
            <person name="Dagan T."/>
            <person name="Roettger M."/>
            <person name="Stucken K."/>
            <person name="Landan G."/>
            <person name="Koch R."/>
            <person name="Major P."/>
            <person name="Gould S.B."/>
            <person name="Goremykin V.V."/>
            <person name="Rippka R."/>
            <person name="Tandeau de Marsac N."/>
            <person name="Gugger M."/>
            <person name="Lockhart P.J."/>
            <person name="Allen J.F."/>
            <person name="Brune I."/>
            <person name="Maus I."/>
            <person name="Puhler A."/>
            <person name="Martin W.F."/>
        </authorList>
    </citation>
    <scope>NUCLEOTIDE SEQUENCE [LARGE SCALE GENOMIC DNA]</scope>
    <source>
        <strain evidence="2 3">PCC 7110</strain>
    </source>
</reference>
<dbReference type="PANTHER" id="PTHR43685">
    <property type="entry name" value="GLYCOSYLTRANSFERASE"/>
    <property type="match status" value="1"/>
</dbReference>
<dbReference type="Gene3D" id="3.90.550.10">
    <property type="entry name" value="Spore Coat Polysaccharide Biosynthesis Protein SpsA, Chain A"/>
    <property type="match status" value="1"/>
</dbReference>
<dbReference type="OrthoDB" id="8936324at2"/>
<organism evidence="2 3">
    <name type="scientific">Scytonema hofmannii PCC 7110</name>
    <dbReference type="NCBI Taxonomy" id="128403"/>
    <lineage>
        <taxon>Bacteria</taxon>
        <taxon>Bacillati</taxon>
        <taxon>Cyanobacteriota</taxon>
        <taxon>Cyanophyceae</taxon>
        <taxon>Nostocales</taxon>
        <taxon>Scytonemataceae</taxon>
        <taxon>Scytonema</taxon>
    </lineage>
</organism>
<evidence type="ECO:0000259" key="1">
    <source>
        <dbReference type="Pfam" id="PF00535"/>
    </source>
</evidence>
<keyword evidence="2" id="KW-0808">Transferase</keyword>
<protein>
    <submittedName>
        <fullName evidence="2">Family 2 glycosyl transferase</fullName>
    </submittedName>
</protein>
<accession>A0A139X730</accession>